<dbReference type="GO" id="GO:0016020">
    <property type="term" value="C:membrane"/>
    <property type="evidence" value="ECO:0007669"/>
    <property type="project" value="UniProtKB-UniRule"/>
</dbReference>
<gene>
    <name evidence="4" type="ORF">FSB_LOCUS54858</name>
</gene>
<dbReference type="GO" id="GO:0005737">
    <property type="term" value="C:cytoplasm"/>
    <property type="evidence" value="ECO:0007669"/>
    <property type="project" value="TreeGrafter"/>
</dbReference>
<protein>
    <recommendedName>
        <fullName evidence="3">CNNM transmembrane domain-containing protein</fullName>
    </recommendedName>
</protein>
<dbReference type="InterPro" id="IPR002550">
    <property type="entry name" value="CNNM"/>
</dbReference>
<keyword evidence="1 2" id="KW-0472">Membrane</keyword>
<sequence length="205" mass="22339">MRKDDEPCCQPIFWIFLAICLVLLSFAGITSGLALGFLSFNQVDLEVIIKAGQPQAQKNAAKIMAIVKNKHLLLCTLLIGKSLALEALPIFMDTIMPPWAAILLSATLVLAFLEIIPQAVSSRYALSLGAKLAAFVSLLLFVFFPISYPIRHRSLLRRAELKTVVDLHANEAGRGGELLRHETSIITGALDLTEKTAKDAMAPIS</sequence>
<dbReference type="EMBL" id="OIVN01006173">
    <property type="protein sequence ID" value="SPD26976.1"/>
    <property type="molecule type" value="Genomic_DNA"/>
</dbReference>
<dbReference type="InterPro" id="IPR045095">
    <property type="entry name" value="ACDP"/>
</dbReference>
<proteinExistence type="predicted"/>
<feature type="domain" description="CNNM transmembrane" evidence="3">
    <location>
        <begin position="9"/>
        <end position="182"/>
    </location>
</feature>
<feature type="transmembrane region" description="Helical" evidence="2">
    <location>
        <begin position="128"/>
        <end position="148"/>
    </location>
</feature>
<name>A0A2N9IN24_FAGSY</name>
<dbReference type="PANTHER" id="PTHR12064:SF72">
    <property type="entry name" value="CBS DOMAIN PROTEIN"/>
    <property type="match status" value="1"/>
</dbReference>
<dbReference type="GO" id="GO:0010960">
    <property type="term" value="P:magnesium ion homeostasis"/>
    <property type="evidence" value="ECO:0007669"/>
    <property type="project" value="InterPro"/>
</dbReference>
<accession>A0A2N9IN24</accession>
<dbReference type="Pfam" id="PF01595">
    <property type="entry name" value="CNNM"/>
    <property type="match status" value="1"/>
</dbReference>
<evidence type="ECO:0000259" key="3">
    <source>
        <dbReference type="PROSITE" id="PS51846"/>
    </source>
</evidence>
<keyword evidence="1 2" id="KW-0812">Transmembrane</keyword>
<dbReference type="PROSITE" id="PS51846">
    <property type="entry name" value="CNNM"/>
    <property type="match status" value="1"/>
</dbReference>
<feature type="transmembrane region" description="Helical" evidence="2">
    <location>
        <begin position="98"/>
        <end position="116"/>
    </location>
</feature>
<dbReference type="AlphaFoldDB" id="A0A2N9IN24"/>
<evidence type="ECO:0000256" key="2">
    <source>
        <dbReference type="SAM" id="Phobius"/>
    </source>
</evidence>
<evidence type="ECO:0000313" key="4">
    <source>
        <dbReference type="EMBL" id="SPD26976.1"/>
    </source>
</evidence>
<evidence type="ECO:0000256" key="1">
    <source>
        <dbReference type="PROSITE-ProRule" id="PRU01193"/>
    </source>
</evidence>
<reference evidence="4" key="1">
    <citation type="submission" date="2018-02" db="EMBL/GenBank/DDBJ databases">
        <authorList>
            <person name="Cohen D.B."/>
            <person name="Kent A.D."/>
        </authorList>
    </citation>
    <scope>NUCLEOTIDE SEQUENCE</scope>
</reference>
<dbReference type="PANTHER" id="PTHR12064">
    <property type="entry name" value="METAL TRANSPORTER CNNM"/>
    <property type="match status" value="1"/>
</dbReference>
<keyword evidence="1 2" id="KW-1133">Transmembrane helix</keyword>
<organism evidence="4">
    <name type="scientific">Fagus sylvatica</name>
    <name type="common">Beechnut</name>
    <dbReference type="NCBI Taxonomy" id="28930"/>
    <lineage>
        <taxon>Eukaryota</taxon>
        <taxon>Viridiplantae</taxon>
        <taxon>Streptophyta</taxon>
        <taxon>Embryophyta</taxon>
        <taxon>Tracheophyta</taxon>
        <taxon>Spermatophyta</taxon>
        <taxon>Magnoliopsida</taxon>
        <taxon>eudicotyledons</taxon>
        <taxon>Gunneridae</taxon>
        <taxon>Pentapetalae</taxon>
        <taxon>rosids</taxon>
        <taxon>fabids</taxon>
        <taxon>Fagales</taxon>
        <taxon>Fagaceae</taxon>
        <taxon>Fagus</taxon>
    </lineage>
</organism>
<dbReference type="GO" id="GO:0030026">
    <property type="term" value="P:intracellular manganese ion homeostasis"/>
    <property type="evidence" value="ECO:0007669"/>
    <property type="project" value="TreeGrafter"/>
</dbReference>
<feature type="transmembrane region" description="Helical" evidence="2">
    <location>
        <begin position="12"/>
        <end position="40"/>
    </location>
</feature>